<evidence type="ECO:0000256" key="1">
    <source>
        <dbReference type="ARBA" id="ARBA00006226"/>
    </source>
</evidence>
<dbReference type="EMBL" id="CP054698">
    <property type="protein sequence ID" value="QMS91815.1"/>
    <property type="molecule type" value="Genomic_DNA"/>
</dbReference>
<dbReference type="PANTHER" id="PTHR33755:SF6">
    <property type="entry name" value="PLASMID STABILIZATION SYSTEM PROTEIN"/>
    <property type="match status" value="1"/>
</dbReference>
<comment type="similarity">
    <text evidence="1">Belongs to the RelE toxin family.</text>
</comment>
<sequence>MQIKWLRRALRNLEQAHSYILKENPQAAQEVILKIQLAASQLENYPFMGRTGRIEGTRELVVSGTPYIVIYRVKEESVEILRVFHTSKRYPD</sequence>
<dbReference type="RefSeq" id="WP_181929380.1">
    <property type="nucleotide sequence ID" value="NZ_CP054698.1"/>
</dbReference>
<name>A0A7D7QBB1_9NOSO</name>
<evidence type="ECO:0000256" key="2">
    <source>
        <dbReference type="ARBA" id="ARBA00022649"/>
    </source>
</evidence>
<dbReference type="Proteomes" id="UP000514713">
    <property type="component" value="Chromosome"/>
</dbReference>
<protein>
    <submittedName>
        <fullName evidence="3">Type II toxin-antitoxin system RelE/ParE family toxin</fullName>
    </submittedName>
</protein>
<dbReference type="PANTHER" id="PTHR33755">
    <property type="entry name" value="TOXIN PARE1-RELATED"/>
    <property type="match status" value="1"/>
</dbReference>
<evidence type="ECO:0000313" key="3">
    <source>
        <dbReference type="EMBL" id="QMS91815.1"/>
    </source>
</evidence>
<dbReference type="NCBIfam" id="TIGR02385">
    <property type="entry name" value="RelE_StbE"/>
    <property type="match status" value="1"/>
</dbReference>
<dbReference type="AlphaFoldDB" id="A0A7D7QBB1"/>
<dbReference type="InterPro" id="IPR051803">
    <property type="entry name" value="TA_system_RelE-like_toxin"/>
</dbReference>
<evidence type="ECO:0000313" key="4">
    <source>
        <dbReference type="Proteomes" id="UP000514713"/>
    </source>
</evidence>
<dbReference type="InterPro" id="IPR007712">
    <property type="entry name" value="RelE/ParE_toxin"/>
</dbReference>
<organism evidence="3 4">
    <name type="scientific">Nostoc edaphicum CCNP1411</name>
    <dbReference type="NCBI Taxonomy" id="1472755"/>
    <lineage>
        <taxon>Bacteria</taxon>
        <taxon>Bacillati</taxon>
        <taxon>Cyanobacteriota</taxon>
        <taxon>Cyanophyceae</taxon>
        <taxon>Nostocales</taxon>
        <taxon>Nostocaceae</taxon>
        <taxon>Nostoc</taxon>
    </lineage>
</organism>
<gene>
    <name evidence="3" type="ORF">HUN01_31020</name>
</gene>
<accession>A0A7D7QBB1</accession>
<dbReference type="InterPro" id="IPR035093">
    <property type="entry name" value="RelE/ParE_toxin_dom_sf"/>
</dbReference>
<keyword evidence="4" id="KW-1185">Reference proteome</keyword>
<dbReference type="Pfam" id="PF05016">
    <property type="entry name" value="ParE_toxin"/>
    <property type="match status" value="1"/>
</dbReference>
<dbReference type="KEGG" id="ned:HUN01_31020"/>
<dbReference type="Gene3D" id="3.30.2310.20">
    <property type="entry name" value="RelE-like"/>
    <property type="match status" value="1"/>
</dbReference>
<reference evidence="4" key="1">
    <citation type="submission" date="2020-06" db="EMBL/GenBank/DDBJ databases">
        <title>Nostoc edaphicum CCNP1411 genome.</title>
        <authorList>
            <person name="Fidor A."/>
            <person name="Grabski M."/>
            <person name="Gawor J."/>
            <person name="Gromadka R."/>
            <person name="Wegrzyn G."/>
            <person name="Mazur-Marzec H."/>
        </authorList>
    </citation>
    <scope>NUCLEOTIDE SEQUENCE [LARGE SCALE GENOMIC DNA]</scope>
    <source>
        <strain evidence="4">CCNP1411</strain>
    </source>
</reference>
<proteinExistence type="inferred from homology"/>
<keyword evidence="2" id="KW-1277">Toxin-antitoxin system</keyword>